<sequence length="75" mass="8285">AAPDRRGRRARRPVAAHGPPLRRGRPSRPIGAHARRLPPLHRRRHRAPRADQADEAAWLHPGRNARAAGATRPPG</sequence>
<feature type="compositionally biased region" description="Basic residues" evidence="1">
    <location>
        <begin position="1"/>
        <end position="26"/>
    </location>
</feature>
<dbReference type="EMBL" id="CADCWM010001076">
    <property type="protein sequence ID" value="CAA9587956.1"/>
    <property type="molecule type" value="Genomic_DNA"/>
</dbReference>
<feature type="non-terminal residue" evidence="2">
    <location>
        <position position="1"/>
    </location>
</feature>
<proteinExistence type="predicted"/>
<evidence type="ECO:0000313" key="2">
    <source>
        <dbReference type="EMBL" id="CAA9587956.1"/>
    </source>
</evidence>
<feature type="non-terminal residue" evidence="2">
    <location>
        <position position="75"/>
    </location>
</feature>
<feature type="region of interest" description="Disordered" evidence="1">
    <location>
        <begin position="1"/>
        <end position="75"/>
    </location>
</feature>
<evidence type="ECO:0000256" key="1">
    <source>
        <dbReference type="SAM" id="MobiDB-lite"/>
    </source>
</evidence>
<gene>
    <name evidence="2" type="ORF">AVDCRST_MAG88-4300</name>
</gene>
<dbReference type="AlphaFoldDB" id="A0A6J4VTR1"/>
<reference evidence="2" key="1">
    <citation type="submission" date="2020-02" db="EMBL/GenBank/DDBJ databases">
        <authorList>
            <person name="Meier V. D."/>
        </authorList>
    </citation>
    <scope>NUCLEOTIDE SEQUENCE</scope>
    <source>
        <strain evidence="2">AVDCRST_MAG88</strain>
    </source>
</reference>
<protein>
    <submittedName>
        <fullName evidence="2">Uncharacterized protein</fullName>
    </submittedName>
</protein>
<feature type="compositionally biased region" description="Basic residues" evidence="1">
    <location>
        <begin position="33"/>
        <end position="47"/>
    </location>
</feature>
<organism evidence="2">
    <name type="scientific">uncultured Thermomicrobiales bacterium</name>
    <dbReference type="NCBI Taxonomy" id="1645740"/>
    <lineage>
        <taxon>Bacteria</taxon>
        <taxon>Pseudomonadati</taxon>
        <taxon>Thermomicrobiota</taxon>
        <taxon>Thermomicrobia</taxon>
        <taxon>Thermomicrobiales</taxon>
        <taxon>environmental samples</taxon>
    </lineage>
</organism>
<accession>A0A6J4VTR1</accession>
<name>A0A6J4VTR1_9BACT</name>